<evidence type="ECO:0000313" key="3">
    <source>
        <dbReference type="Proteomes" id="UP000012589"/>
    </source>
</evidence>
<dbReference type="HOGENOM" id="CLU_110615_0_0_9"/>
<dbReference type="EMBL" id="AQFT01000072">
    <property type="protein sequence ID" value="EMZ27218.1"/>
    <property type="molecule type" value="Genomic_DNA"/>
</dbReference>
<gene>
    <name evidence="2" type="ORF">C823_02342</name>
</gene>
<dbReference type="Pfam" id="PF14270">
    <property type="entry name" value="DUF4358"/>
    <property type="match status" value="1"/>
</dbReference>
<protein>
    <recommendedName>
        <fullName evidence="4">DUF4358 domain-containing protein</fullName>
    </recommendedName>
</protein>
<comment type="caution">
    <text evidence="2">The sequence shown here is derived from an EMBL/GenBank/DDBJ whole genome shotgun (WGS) entry which is preliminary data.</text>
</comment>
<dbReference type="STRING" id="1235802.C823_02342"/>
<evidence type="ECO:0008006" key="4">
    <source>
        <dbReference type="Google" id="ProtNLM"/>
    </source>
</evidence>
<evidence type="ECO:0000313" key="2">
    <source>
        <dbReference type="EMBL" id="EMZ27218.1"/>
    </source>
</evidence>
<dbReference type="eggNOG" id="ENOG50334TI">
    <property type="taxonomic scope" value="Bacteria"/>
</dbReference>
<dbReference type="OrthoDB" id="1707145at2"/>
<evidence type="ECO:0000256" key="1">
    <source>
        <dbReference type="SAM" id="SignalP"/>
    </source>
</evidence>
<keyword evidence="3" id="KW-1185">Reference proteome</keyword>
<dbReference type="AlphaFoldDB" id="N2AL30"/>
<reference evidence="2 3" key="1">
    <citation type="journal article" date="2014" name="Genome Announc.">
        <title>Draft genome sequences of the altered schaedler flora, a defined bacterial community from gnotobiotic mice.</title>
        <authorList>
            <person name="Wannemuehler M.J."/>
            <person name="Overstreet A.M."/>
            <person name="Ward D.V."/>
            <person name="Phillips G.J."/>
        </authorList>
    </citation>
    <scope>NUCLEOTIDE SEQUENCE [LARGE SCALE GENOMIC DNA]</scope>
    <source>
        <strain evidence="2 3">ASF492</strain>
    </source>
</reference>
<dbReference type="Proteomes" id="UP000012589">
    <property type="component" value="Unassembled WGS sequence"/>
</dbReference>
<dbReference type="InterPro" id="IPR025648">
    <property type="entry name" value="DUF4358"/>
</dbReference>
<dbReference type="PATRIC" id="fig|1235802.3.peg.2480"/>
<proteinExistence type="predicted"/>
<feature type="chain" id="PRO_5039733516" description="DUF4358 domain-containing protein" evidence="1">
    <location>
        <begin position="24"/>
        <end position="198"/>
    </location>
</feature>
<name>N2AL30_9FIRM</name>
<organism evidence="2 3">
    <name type="scientific">Eubacterium plexicaudatum ASF492</name>
    <dbReference type="NCBI Taxonomy" id="1235802"/>
    <lineage>
        <taxon>Bacteria</taxon>
        <taxon>Bacillati</taxon>
        <taxon>Bacillota</taxon>
        <taxon>Clostridia</taxon>
        <taxon>Eubacteriales</taxon>
        <taxon>Eubacteriaceae</taxon>
        <taxon>Eubacterium</taxon>
    </lineage>
</organism>
<feature type="signal peptide" evidence="1">
    <location>
        <begin position="1"/>
        <end position="23"/>
    </location>
</feature>
<keyword evidence="1" id="KW-0732">Signal</keyword>
<accession>N2AL30</accession>
<sequence>MNNKKIAAIVLAATVGMGSGVMQMTGAVPAFGTGAAISSAQMVQAAASPSATSLANAIKKAYGESYWPNYKLTKSEIKDKYGVASSLYSSAYAEVPMISAQVDELVIFKAKNTSSKKKILTAVKKYQKKLKEETLQYPMNVLKIQGSKVYTNGNYVCFFMLGGTVDRNLEENGTEEELIKAYKQMNKKAVNTVKNKLK</sequence>